<dbReference type="EMBL" id="CP002666">
    <property type="protein sequence ID" value="AEE46781.1"/>
    <property type="molecule type" value="Genomic_DNA"/>
</dbReference>
<name>F4H6M0_CELFA</name>
<organism evidence="2 3">
    <name type="scientific">Cellulomonas fimi (strain ATCC 484 / DSM 20113 / JCM 1341 / CCUG 24087 / LMG 16345 / NBRC 15513 / NCIMB 8980 / NCTC 7547 / NRS-133)</name>
    <dbReference type="NCBI Taxonomy" id="590998"/>
    <lineage>
        <taxon>Bacteria</taxon>
        <taxon>Bacillati</taxon>
        <taxon>Actinomycetota</taxon>
        <taxon>Actinomycetes</taxon>
        <taxon>Micrococcales</taxon>
        <taxon>Cellulomonadaceae</taxon>
        <taxon>Cellulomonas</taxon>
    </lineage>
</organism>
<dbReference type="AlphaFoldDB" id="F4H6M0"/>
<evidence type="ECO:0000313" key="2">
    <source>
        <dbReference type="EMBL" id="AEE46781.1"/>
    </source>
</evidence>
<dbReference type="KEGG" id="cfi:Celf_2657"/>
<dbReference type="Proteomes" id="UP000008460">
    <property type="component" value="Chromosome"/>
</dbReference>
<accession>F4H6M0</accession>
<feature type="region of interest" description="Disordered" evidence="1">
    <location>
        <begin position="31"/>
        <end position="57"/>
    </location>
</feature>
<sequence>MTTFWIVLVLATAAWWVARLVVTVRRDGLGTTPPPASHADWADATSDLPSSPFRSAA</sequence>
<dbReference type="HOGENOM" id="CLU_2988208_0_0_11"/>
<protein>
    <submittedName>
        <fullName evidence="2">Uncharacterized protein</fullName>
    </submittedName>
</protein>
<evidence type="ECO:0000313" key="3">
    <source>
        <dbReference type="Proteomes" id="UP000008460"/>
    </source>
</evidence>
<dbReference type="RefSeq" id="WP_013771807.1">
    <property type="nucleotide sequence ID" value="NC_015514.1"/>
</dbReference>
<proteinExistence type="predicted"/>
<gene>
    <name evidence="2" type="ordered locus">Celf_2657</name>
</gene>
<reference evidence="2 3" key="1">
    <citation type="submission" date="2011-04" db="EMBL/GenBank/DDBJ databases">
        <title>Complete sequence of Cellulomonas fimi ATCC 484.</title>
        <authorList>
            <consortium name="US DOE Joint Genome Institute"/>
            <person name="Lucas S."/>
            <person name="Han J."/>
            <person name="Lapidus A."/>
            <person name="Cheng J.-F."/>
            <person name="Goodwin L."/>
            <person name="Pitluck S."/>
            <person name="Peters L."/>
            <person name="Chertkov O."/>
            <person name="Detter J.C."/>
            <person name="Han C."/>
            <person name="Tapia R."/>
            <person name="Land M."/>
            <person name="Hauser L."/>
            <person name="Kyrpides N."/>
            <person name="Ivanova N."/>
            <person name="Ovchinnikova G."/>
            <person name="Pagani I."/>
            <person name="Mead D."/>
            <person name="Brumm P."/>
            <person name="Woyke T."/>
        </authorList>
    </citation>
    <scope>NUCLEOTIDE SEQUENCE [LARGE SCALE GENOMIC DNA]</scope>
    <source>
        <strain evidence="3">ATCC 484 / DSM 20113 / JCM 1341 / NBRC 15513 / NCIMB 8980 / NCTC 7547</strain>
    </source>
</reference>
<evidence type="ECO:0000256" key="1">
    <source>
        <dbReference type="SAM" id="MobiDB-lite"/>
    </source>
</evidence>
<keyword evidence="3" id="KW-1185">Reference proteome</keyword>
<feature type="compositionally biased region" description="Polar residues" evidence="1">
    <location>
        <begin position="47"/>
        <end position="57"/>
    </location>
</feature>
<dbReference type="STRING" id="590998.Celf_2657"/>